<dbReference type="RefSeq" id="WP_188678128.1">
    <property type="nucleotide sequence ID" value="NZ_BMKA01000006.1"/>
</dbReference>
<reference evidence="2" key="1">
    <citation type="journal article" date="2014" name="Int. J. Syst. Evol. Microbiol.">
        <title>Complete genome sequence of Corynebacterium casei LMG S-19264T (=DSM 44701T), isolated from a smear-ripened cheese.</title>
        <authorList>
            <consortium name="US DOE Joint Genome Institute (JGI-PGF)"/>
            <person name="Walter F."/>
            <person name="Albersmeier A."/>
            <person name="Kalinowski J."/>
            <person name="Ruckert C."/>
        </authorList>
    </citation>
    <scope>NUCLEOTIDE SEQUENCE</scope>
    <source>
        <strain evidence="2">CGMCC 1.15880</strain>
    </source>
</reference>
<dbReference type="AlphaFoldDB" id="A0A916R2W0"/>
<protein>
    <recommendedName>
        <fullName evidence="4">VPLPA-CTERM sorting domain-containing protein</fullName>
    </recommendedName>
</protein>
<accession>A0A916R2W0</accession>
<organism evidence="2 3">
    <name type="scientific">Neptunicoccus cionae</name>
    <dbReference type="NCBI Taxonomy" id="2035344"/>
    <lineage>
        <taxon>Bacteria</taxon>
        <taxon>Pseudomonadati</taxon>
        <taxon>Pseudomonadota</taxon>
        <taxon>Alphaproteobacteria</taxon>
        <taxon>Rhodobacterales</taxon>
        <taxon>Paracoccaceae</taxon>
        <taxon>Neptunicoccus</taxon>
    </lineage>
</organism>
<evidence type="ECO:0000313" key="3">
    <source>
        <dbReference type="Proteomes" id="UP000628017"/>
    </source>
</evidence>
<evidence type="ECO:0000313" key="2">
    <source>
        <dbReference type="EMBL" id="GGA29839.1"/>
    </source>
</evidence>
<feature type="transmembrane region" description="Helical" evidence="1">
    <location>
        <begin position="200"/>
        <end position="220"/>
    </location>
</feature>
<evidence type="ECO:0008006" key="4">
    <source>
        <dbReference type="Google" id="ProtNLM"/>
    </source>
</evidence>
<keyword evidence="1" id="KW-0472">Membrane</keyword>
<reference evidence="2" key="2">
    <citation type="submission" date="2020-09" db="EMBL/GenBank/DDBJ databases">
        <authorList>
            <person name="Sun Q."/>
            <person name="Zhou Y."/>
        </authorList>
    </citation>
    <scope>NUCLEOTIDE SEQUENCE</scope>
    <source>
        <strain evidence="2">CGMCC 1.15880</strain>
    </source>
</reference>
<comment type="caution">
    <text evidence="2">The sequence shown here is derived from an EMBL/GenBank/DDBJ whole genome shotgun (WGS) entry which is preliminary data.</text>
</comment>
<proteinExistence type="predicted"/>
<dbReference type="Proteomes" id="UP000628017">
    <property type="component" value="Unassembled WGS sequence"/>
</dbReference>
<gene>
    <name evidence="2" type="ORF">GCM10011498_33800</name>
</gene>
<keyword evidence="1" id="KW-1133">Transmembrane helix</keyword>
<dbReference type="InterPro" id="IPR022472">
    <property type="entry name" value="VPLPA-CTERM"/>
</dbReference>
<keyword evidence="1" id="KW-0812">Transmembrane</keyword>
<dbReference type="EMBL" id="BMKA01000006">
    <property type="protein sequence ID" value="GGA29839.1"/>
    <property type="molecule type" value="Genomic_DNA"/>
</dbReference>
<dbReference type="NCBIfam" id="TIGR03370">
    <property type="entry name" value="VPLPA-CTERM"/>
    <property type="match status" value="1"/>
</dbReference>
<keyword evidence="3" id="KW-1185">Reference proteome</keyword>
<evidence type="ECO:0000256" key="1">
    <source>
        <dbReference type="SAM" id="Phobius"/>
    </source>
</evidence>
<sequence>MPAHAATVDVTYDLRPTYKSIDGVGTRTATYRSDLVGATVLARFGDGTTENWEFIQHTSNIFSVRVDHESPDLSFTYDNSNTFSMNASKLLTNLTVNMGRANVIFDAGEYPDSDVRNSPTTKIGIEFNVSAGGDAFTGAIGAHYSGHVQIGNHMTGEDAFTQLDLDFTGLDGGGQLGGISWRADLDVLATPSDLALLSQVPLPAGMGLLLTGIGALGFAARRRRRKSI</sequence>
<name>A0A916R2W0_9RHOB</name>